<dbReference type="EMBL" id="AKHW03003342">
    <property type="protein sequence ID" value="KYO34718.1"/>
    <property type="molecule type" value="Genomic_DNA"/>
</dbReference>
<proteinExistence type="predicted"/>
<sequence>MLLLLLAGGALFPGLFVLLRWGLARAPPLRLPPLHATYLAAKLVSSIQAVMASTAGYIVSSSCKHVIDDQ</sequence>
<name>A0A151ND26_ALLMI</name>
<dbReference type="Proteomes" id="UP000050525">
    <property type="component" value="Unassembled WGS sequence"/>
</dbReference>
<dbReference type="AlphaFoldDB" id="A0A151ND26"/>
<gene>
    <name evidence="1" type="ORF">Y1Q_0019032</name>
</gene>
<protein>
    <submittedName>
        <fullName evidence="1">Protein FAM57B-like</fullName>
    </submittedName>
</protein>
<keyword evidence="2" id="KW-1185">Reference proteome</keyword>
<accession>A0A151ND26</accession>
<reference evidence="1 2" key="1">
    <citation type="journal article" date="2012" name="Genome Biol.">
        <title>Sequencing three crocodilian genomes to illuminate the evolution of archosaurs and amniotes.</title>
        <authorList>
            <person name="St John J.A."/>
            <person name="Braun E.L."/>
            <person name="Isberg S.R."/>
            <person name="Miles L.G."/>
            <person name="Chong A.Y."/>
            <person name="Gongora J."/>
            <person name="Dalzell P."/>
            <person name="Moran C."/>
            <person name="Bed'hom B."/>
            <person name="Abzhanov A."/>
            <person name="Burgess S.C."/>
            <person name="Cooksey A.M."/>
            <person name="Castoe T.A."/>
            <person name="Crawford N.G."/>
            <person name="Densmore L.D."/>
            <person name="Drew J.C."/>
            <person name="Edwards S.V."/>
            <person name="Faircloth B.C."/>
            <person name="Fujita M.K."/>
            <person name="Greenwold M.J."/>
            <person name="Hoffmann F.G."/>
            <person name="Howard J.M."/>
            <person name="Iguchi T."/>
            <person name="Janes D.E."/>
            <person name="Khan S.Y."/>
            <person name="Kohno S."/>
            <person name="de Koning A.J."/>
            <person name="Lance S.L."/>
            <person name="McCarthy F.M."/>
            <person name="McCormack J.E."/>
            <person name="Merchant M.E."/>
            <person name="Peterson D.G."/>
            <person name="Pollock D.D."/>
            <person name="Pourmand N."/>
            <person name="Raney B.J."/>
            <person name="Roessler K.A."/>
            <person name="Sanford J.R."/>
            <person name="Sawyer R.H."/>
            <person name="Schmidt C.J."/>
            <person name="Triplett E.W."/>
            <person name="Tuberville T.D."/>
            <person name="Venegas-Anaya M."/>
            <person name="Howard J.T."/>
            <person name="Jarvis E.D."/>
            <person name="Guillette L.J.Jr."/>
            <person name="Glenn T.C."/>
            <person name="Green R.E."/>
            <person name="Ray D.A."/>
        </authorList>
    </citation>
    <scope>NUCLEOTIDE SEQUENCE [LARGE SCALE GENOMIC DNA]</scope>
    <source>
        <strain evidence="1">KSC_2009_1</strain>
    </source>
</reference>
<comment type="caution">
    <text evidence="1">The sequence shown here is derived from an EMBL/GenBank/DDBJ whole genome shotgun (WGS) entry which is preliminary data.</text>
</comment>
<organism evidence="1 2">
    <name type="scientific">Alligator mississippiensis</name>
    <name type="common">American alligator</name>
    <dbReference type="NCBI Taxonomy" id="8496"/>
    <lineage>
        <taxon>Eukaryota</taxon>
        <taxon>Metazoa</taxon>
        <taxon>Chordata</taxon>
        <taxon>Craniata</taxon>
        <taxon>Vertebrata</taxon>
        <taxon>Euteleostomi</taxon>
        <taxon>Archelosauria</taxon>
        <taxon>Archosauria</taxon>
        <taxon>Crocodylia</taxon>
        <taxon>Alligatoridae</taxon>
        <taxon>Alligatorinae</taxon>
        <taxon>Alligator</taxon>
    </lineage>
</organism>
<evidence type="ECO:0000313" key="1">
    <source>
        <dbReference type="EMBL" id="KYO34718.1"/>
    </source>
</evidence>
<evidence type="ECO:0000313" key="2">
    <source>
        <dbReference type="Proteomes" id="UP000050525"/>
    </source>
</evidence>